<reference evidence="1 2" key="1">
    <citation type="journal article" date="2014" name="Proc. Natl. Acad. Sci. U.S.A.">
        <title>Trajectory and genomic determinants of fungal-pathogen speciation and host adaptation.</title>
        <authorList>
            <person name="Hu X."/>
            <person name="Xiao G."/>
            <person name="Zheng P."/>
            <person name="Shang Y."/>
            <person name="Su Y."/>
            <person name="Zhang X."/>
            <person name="Liu X."/>
            <person name="Zhan S."/>
            <person name="St Leger R.J."/>
            <person name="Wang C."/>
        </authorList>
    </citation>
    <scope>NUCLEOTIDE SEQUENCE [LARGE SCALE GENOMIC DNA]</scope>
    <source>
        <strain evidence="1 2">ARSEF 1941</strain>
    </source>
</reference>
<dbReference type="GO" id="GO:0008757">
    <property type="term" value="F:S-adenosylmethionine-dependent methyltransferase activity"/>
    <property type="evidence" value="ECO:0007669"/>
    <property type="project" value="UniProtKB-ARBA"/>
</dbReference>
<dbReference type="RefSeq" id="XP_040677843.1">
    <property type="nucleotide sequence ID" value="XM_040824131.1"/>
</dbReference>
<dbReference type="AlphaFoldDB" id="A0A0B2WTJ2"/>
<dbReference type="GO" id="GO:0005829">
    <property type="term" value="C:cytosol"/>
    <property type="evidence" value="ECO:0007669"/>
    <property type="project" value="TreeGrafter"/>
</dbReference>
<dbReference type="Pfam" id="PF10294">
    <property type="entry name" value="Methyltransf_16"/>
    <property type="match status" value="1"/>
</dbReference>
<dbReference type="Proteomes" id="UP000030816">
    <property type="component" value="Unassembled WGS sequence"/>
</dbReference>
<dbReference type="PANTHER" id="PTHR14614">
    <property type="entry name" value="HEPATOCELLULAR CARCINOMA-ASSOCIATED ANTIGEN"/>
    <property type="match status" value="1"/>
</dbReference>
<gene>
    <name evidence="1" type="ORF">MAM_05333</name>
</gene>
<evidence type="ECO:0000313" key="1">
    <source>
        <dbReference type="EMBL" id="KHN96777.1"/>
    </source>
</evidence>
<dbReference type="EMBL" id="AZHE01000013">
    <property type="protein sequence ID" value="KHN96777.1"/>
    <property type="molecule type" value="Genomic_DNA"/>
</dbReference>
<accession>A0A0B2WTJ2</accession>
<dbReference type="PANTHER" id="PTHR14614:SF156">
    <property type="entry name" value="PROTEIN-LYSINE N-METHYLTRANSFERASE EFM2"/>
    <property type="match status" value="1"/>
</dbReference>
<proteinExistence type="predicted"/>
<protein>
    <submittedName>
        <fullName evidence="1">Uncharacterized protein</fullName>
    </submittedName>
</protein>
<dbReference type="HOGENOM" id="CLU_049351_0_0_1"/>
<dbReference type="STRING" id="1081103.A0A0B2WTJ2"/>
<name>A0A0B2WTJ2_METAS</name>
<dbReference type="SUPFAM" id="SSF53335">
    <property type="entry name" value="S-adenosyl-L-methionine-dependent methyltransferases"/>
    <property type="match status" value="1"/>
</dbReference>
<dbReference type="InterPro" id="IPR029063">
    <property type="entry name" value="SAM-dependent_MTases_sf"/>
</dbReference>
<comment type="caution">
    <text evidence="1">The sequence shown here is derived from an EMBL/GenBank/DDBJ whole genome shotgun (WGS) entry which is preliminary data.</text>
</comment>
<evidence type="ECO:0000313" key="2">
    <source>
        <dbReference type="Proteomes" id="UP000030816"/>
    </source>
</evidence>
<dbReference type="InterPro" id="IPR019410">
    <property type="entry name" value="Methyltransf_16"/>
</dbReference>
<sequence>MASLDLPQVYQRPGYDTLVAALQGLALEPPAWNRNRRRQGGWSAHEQESLAALRKPDVTRYISTIISSPLGWIRDEEQRETLWDLAARRMAERCGRAAMGDMVRRWPFDATPAADGVGAYEPFELVIREPALTGDSLGFKTWGASYLLAHHLPALGATTLSRLFDESLRHDAPAVLELGAGTGLLGLAAAVLWRARVCLSDLPGITGNLESNVDANRAVAEARGGTVDVGVLTWGGGEDEVDQALFGLGHQFDIVLAADPMYDHDHPALLASAIGRHLALGTESRAVVMVPQRDGATIRLLEAFKRAMLALDGPLFCVEEDELAGQDDWAGDDDEGCVRCWLGVFSRVSSPAPV</sequence>
<dbReference type="OrthoDB" id="433955at2759"/>
<dbReference type="Gene3D" id="3.40.50.150">
    <property type="entry name" value="Vaccinia Virus protein VP39"/>
    <property type="match status" value="1"/>
</dbReference>
<keyword evidence="2" id="KW-1185">Reference proteome</keyword>
<organism evidence="1 2">
    <name type="scientific">Metarhizium album (strain ARSEF 1941)</name>
    <dbReference type="NCBI Taxonomy" id="1081103"/>
    <lineage>
        <taxon>Eukaryota</taxon>
        <taxon>Fungi</taxon>
        <taxon>Dikarya</taxon>
        <taxon>Ascomycota</taxon>
        <taxon>Pezizomycotina</taxon>
        <taxon>Sordariomycetes</taxon>
        <taxon>Hypocreomycetidae</taxon>
        <taxon>Hypocreales</taxon>
        <taxon>Clavicipitaceae</taxon>
        <taxon>Metarhizium</taxon>
    </lineage>
</organism>
<dbReference type="GeneID" id="63739788"/>